<dbReference type="Pfam" id="PF00076">
    <property type="entry name" value="RRM_1"/>
    <property type="match status" value="1"/>
</dbReference>
<dbReference type="SMART" id="SM00360">
    <property type="entry name" value="RRM"/>
    <property type="match status" value="1"/>
</dbReference>
<comment type="subcellular location">
    <subcellularLocation>
        <location evidence="1">Nucleus</location>
        <location evidence="1">Nucleolus</location>
    </subcellularLocation>
</comment>
<sequence>MEQLKAPEADGTAERGVVYVGRIPHGFYEHQMREYFSQFGPVTRLRLSRNRKTGAPKHYAFIEFESHEVAKIAAATMHNYLLFGHILKCKLLATENVHEDLWKGANKRFKVMPGNKVEGRKLALPASKTEWKARQEKEEKKRAEMLKRTKKLGYEFVAPALKSVDDVQKTISGVEDPVETLVEEEKSLMTTGDADAHGTMVVSEKLKTTKKKKNKKKDAEVEDMSLATTGNGDANGAANVGEEMKSSKKEKNKKAAKADVESLMTTGSGEADGTTIEIEEVRTTTKQKKKKKKEKRKVAKDEEKNLVLTENGDADSISIISEEVKKTKKKKKKAADDGVESLMTTENADADDTSIVREEVKLRKKEQKQKVAKDETDDFIPTVAKSTKRTLESASSDVAEKPAKKAKKAAKISVT</sequence>
<comment type="caution">
    <text evidence="7">The sequence shown here is derived from an EMBL/GenBank/DDBJ whole genome shotgun (WGS) entry which is preliminary data.</text>
</comment>
<evidence type="ECO:0000256" key="3">
    <source>
        <dbReference type="ARBA" id="ARBA00023242"/>
    </source>
</evidence>
<feature type="domain" description="RRM" evidence="6">
    <location>
        <begin position="16"/>
        <end position="94"/>
    </location>
</feature>
<feature type="compositionally biased region" description="Low complexity" evidence="5">
    <location>
        <begin position="230"/>
        <end position="239"/>
    </location>
</feature>
<dbReference type="SUPFAM" id="SSF54928">
    <property type="entry name" value="RNA-binding domain, RBD"/>
    <property type="match status" value="1"/>
</dbReference>
<dbReference type="Gene3D" id="3.30.70.330">
    <property type="match status" value="1"/>
</dbReference>
<keyword evidence="8" id="KW-1185">Reference proteome</keyword>
<dbReference type="CDD" id="cd12307">
    <property type="entry name" value="RRM_NIFK_like"/>
    <property type="match status" value="1"/>
</dbReference>
<dbReference type="EMBL" id="JAPUFD010000005">
    <property type="protein sequence ID" value="MDI1487222.1"/>
    <property type="molecule type" value="Genomic_DNA"/>
</dbReference>
<evidence type="ECO:0000256" key="2">
    <source>
        <dbReference type="ARBA" id="ARBA00022884"/>
    </source>
</evidence>
<protein>
    <submittedName>
        <fullName evidence="7">Nucleolar protein</fullName>
    </submittedName>
</protein>
<dbReference type="InterPro" id="IPR000504">
    <property type="entry name" value="RRM_dom"/>
</dbReference>
<dbReference type="PANTHER" id="PTHR46754">
    <property type="entry name" value="MKI67 FHA DOMAIN-INTERACTING NUCLEOLAR PHOSPHOPROTEIN"/>
    <property type="match status" value="1"/>
</dbReference>
<keyword evidence="2 4" id="KW-0694">RNA-binding</keyword>
<feature type="region of interest" description="Disordered" evidence="5">
    <location>
        <begin position="205"/>
        <end position="307"/>
    </location>
</feature>
<gene>
    <name evidence="7" type="primary">NOP15</name>
    <name evidence="7" type="ORF">OHK93_006491</name>
</gene>
<dbReference type="PROSITE" id="PS50102">
    <property type="entry name" value="RRM"/>
    <property type="match status" value="1"/>
</dbReference>
<evidence type="ECO:0000256" key="5">
    <source>
        <dbReference type="SAM" id="MobiDB-lite"/>
    </source>
</evidence>
<feature type="compositionally biased region" description="Basic residues" evidence="5">
    <location>
        <begin position="404"/>
        <end position="415"/>
    </location>
</feature>
<accession>A0AA43QK46</accession>
<dbReference type="GO" id="GO:0003723">
    <property type="term" value="F:RNA binding"/>
    <property type="evidence" value="ECO:0007669"/>
    <property type="project" value="UniProtKB-UniRule"/>
</dbReference>
<evidence type="ECO:0000256" key="1">
    <source>
        <dbReference type="ARBA" id="ARBA00004604"/>
    </source>
</evidence>
<dbReference type="InterPro" id="IPR035979">
    <property type="entry name" value="RBD_domain_sf"/>
</dbReference>
<evidence type="ECO:0000256" key="4">
    <source>
        <dbReference type="PROSITE-ProRule" id="PRU00176"/>
    </source>
</evidence>
<evidence type="ECO:0000259" key="6">
    <source>
        <dbReference type="PROSITE" id="PS50102"/>
    </source>
</evidence>
<dbReference type="AlphaFoldDB" id="A0AA43QK46"/>
<proteinExistence type="predicted"/>
<organism evidence="7 8">
    <name type="scientific">Ramalina farinacea</name>
    <dbReference type="NCBI Taxonomy" id="258253"/>
    <lineage>
        <taxon>Eukaryota</taxon>
        <taxon>Fungi</taxon>
        <taxon>Dikarya</taxon>
        <taxon>Ascomycota</taxon>
        <taxon>Pezizomycotina</taxon>
        <taxon>Lecanoromycetes</taxon>
        <taxon>OSLEUM clade</taxon>
        <taxon>Lecanoromycetidae</taxon>
        <taxon>Lecanorales</taxon>
        <taxon>Lecanorineae</taxon>
        <taxon>Ramalinaceae</taxon>
        <taxon>Ramalina</taxon>
    </lineage>
</organism>
<name>A0AA43QK46_9LECA</name>
<dbReference type="InterPro" id="IPR012677">
    <property type="entry name" value="Nucleotide-bd_a/b_plait_sf"/>
</dbReference>
<reference evidence="7" key="1">
    <citation type="journal article" date="2023" name="Genome Biol. Evol.">
        <title>First Whole Genome Sequence and Flow Cytometry Genome Size Data for the Lichen-Forming Fungus Ramalina farinacea (Ascomycota).</title>
        <authorList>
            <person name="Llewellyn T."/>
            <person name="Mian S."/>
            <person name="Hill R."/>
            <person name="Leitch I.J."/>
            <person name="Gaya E."/>
        </authorList>
    </citation>
    <scope>NUCLEOTIDE SEQUENCE</scope>
    <source>
        <strain evidence="7">LIQ254RAFAR</strain>
    </source>
</reference>
<evidence type="ECO:0000313" key="7">
    <source>
        <dbReference type="EMBL" id="MDI1487222.1"/>
    </source>
</evidence>
<keyword evidence="3" id="KW-0539">Nucleus</keyword>
<feature type="compositionally biased region" description="Basic residues" evidence="5">
    <location>
        <begin position="285"/>
        <end position="298"/>
    </location>
</feature>
<feature type="region of interest" description="Disordered" evidence="5">
    <location>
        <begin position="387"/>
        <end position="415"/>
    </location>
</feature>
<evidence type="ECO:0000313" key="8">
    <source>
        <dbReference type="Proteomes" id="UP001161017"/>
    </source>
</evidence>
<dbReference type="Proteomes" id="UP001161017">
    <property type="component" value="Unassembled WGS sequence"/>
</dbReference>
<dbReference type="GO" id="GO:0005730">
    <property type="term" value="C:nucleolus"/>
    <property type="evidence" value="ECO:0007669"/>
    <property type="project" value="UniProtKB-SubCell"/>
</dbReference>